<sequence>MFIIDFDDTLFNTRGRDGFIEARVRALEQLNINRKLYFQTYKSARNWNEQMVYTSHRHAQELAKHGYDEEKIYQALEKTEAVEFLKQLIIKDAESFLTKIKDLGQPMILLSSGESGFQNIKIKRTELDKYFDQILITRKPKEQVLDGIKELAEQPKIWFVNNRVDETLAVKDKFDWFKYVLKQSEDISLSEYQSGGLPFFPNLTQIYEFIIKS</sequence>
<dbReference type="SUPFAM" id="SSF56784">
    <property type="entry name" value="HAD-like"/>
    <property type="match status" value="1"/>
</dbReference>
<dbReference type="Gene3D" id="3.40.50.1000">
    <property type="entry name" value="HAD superfamily/HAD-like"/>
    <property type="match status" value="1"/>
</dbReference>
<evidence type="ECO:0008006" key="3">
    <source>
        <dbReference type="Google" id="ProtNLM"/>
    </source>
</evidence>
<protein>
    <recommendedName>
        <fullName evidence="3">Haloacid dehalogenase</fullName>
    </recommendedName>
</protein>
<comment type="caution">
    <text evidence="1">The sequence shown here is derived from an EMBL/GenBank/DDBJ whole genome shotgun (WGS) entry which is preliminary data.</text>
</comment>
<dbReference type="InterPro" id="IPR023214">
    <property type="entry name" value="HAD_sf"/>
</dbReference>
<dbReference type="Pfam" id="PF00702">
    <property type="entry name" value="Hydrolase"/>
    <property type="match status" value="1"/>
</dbReference>
<dbReference type="EMBL" id="PFBX01000013">
    <property type="protein sequence ID" value="PIT87691.1"/>
    <property type="molecule type" value="Genomic_DNA"/>
</dbReference>
<evidence type="ECO:0000313" key="1">
    <source>
        <dbReference type="EMBL" id="PIT87691.1"/>
    </source>
</evidence>
<accession>A0A2M6W4H8</accession>
<proteinExistence type="predicted"/>
<dbReference type="InterPro" id="IPR036412">
    <property type="entry name" value="HAD-like_sf"/>
</dbReference>
<dbReference type="AlphaFoldDB" id="A0A2M6W4H8"/>
<dbReference type="Proteomes" id="UP000231183">
    <property type="component" value="Unassembled WGS sequence"/>
</dbReference>
<evidence type="ECO:0000313" key="2">
    <source>
        <dbReference type="Proteomes" id="UP000231183"/>
    </source>
</evidence>
<gene>
    <name evidence="1" type="ORF">COU31_01450</name>
</gene>
<organism evidence="1 2">
    <name type="scientific">Candidatus Magasanikbacteria bacterium CG10_big_fil_rev_8_21_14_0_10_40_10</name>
    <dbReference type="NCBI Taxonomy" id="1974648"/>
    <lineage>
        <taxon>Bacteria</taxon>
        <taxon>Candidatus Magasanikiibacteriota</taxon>
    </lineage>
</organism>
<reference evidence="2" key="1">
    <citation type="submission" date="2017-09" db="EMBL/GenBank/DDBJ databases">
        <title>Depth-based differentiation of microbial function through sediment-hosted aquifers and enrichment of novel symbionts in the deep terrestrial subsurface.</title>
        <authorList>
            <person name="Probst A.J."/>
            <person name="Ladd B."/>
            <person name="Jarett J.K."/>
            <person name="Geller-Mcgrath D.E."/>
            <person name="Sieber C.M.K."/>
            <person name="Emerson J.B."/>
            <person name="Anantharaman K."/>
            <person name="Thomas B.C."/>
            <person name="Malmstrom R."/>
            <person name="Stieglmeier M."/>
            <person name="Klingl A."/>
            <person name="Woyke T."/>
            <person name="Ryan C.M."/>
            <person name="Banfield J.F."/>
        </authorList>
    </citation>
    <scope>NUCLEOTIDE SEQUENCE [LARGE SCALE GENOMIC DNA]</scope>
</reference>
<name>A0A2M6W4H8_9BACT</name>